<keyword evidence="2" id="KW-0233">DNA recombination</keyword>
<keyword evidence="1" id="KW-0229">DNA integration</keyword>
<dbReference type="InterPro" id="IPR050090">
    <property type="entry name" value="Tyrosine_recombinase_XerCD"/>
</dbReference>
<dbReference type="AlphaFoldDB" id="A0A2Z2NSC6"/>
<evidence type="ECO:0000313" key="4">
    <source>
        <dbReference type="EMBL" id="ASJ71640.1"/>
    </source>
</evidence>
<feature type="domain" description="Tyr recombinase" evidence="3">
    <location>
        <begin position="222"/>
        <end position="405"/>
    </location>
</feature>
<dbReference type="GO" id="GO:0003677">
    <property type="term" value="F:DNA binding"/>
    <property type="evidence" value="ECO:0007669"/>
    <property type="project" value="InterPro"/>
</dbReference>
<evidence type="ECO:0000313" key="6">
    <source>
        <dbReference type="Proteomes" id="UP000250079"/>
    </source>
</evidence>
<reference evidence="4 6" key="1">
    <citation type="submission" date="2016-12" db="EMBL/GenBank/DDBJ databases">
        <authorList>
            <person name="Song W.-J."/>
            <person name="Kurnit D.M."/>
        </authorList>
    </citation>
    <scope>NUCLEOTIDE SEQUENCE [LARGE SCALE GENOMIC DNA]</scope>
    <source>
        <strain evidence="4 6">IMCC3135</strain>
    </source>
</reference>
<organism evidence="4 6">
    <name type="scientific">Granulosicoccus antarcticus IMCC3135</name>
    <dbReference type="NCBI Taxonomy" id="1192854"/>
    <lineage>
        <taxon>Bacteria</taxon>
        <taxon>Pseudomonadati</taxon>
        <taxon>Pseudomonadota</taxon>
        <taxon>Gammaproteobacteria</taxon>
        <taxon>Chromatiales</taxon>
        <taxon>Granulosicoccaceae</taxon>
        <taxon>Granulosicoccus</taxon>
    </lineage>
</organism>
<gene>
    <name evidence="4" type="primary">xerD_4</name>
    <name evidence="5" type="synonym">xerD_8</name>
    <name evidence="4" type="ORF">IMCC3135_07675</name>
    <name evidence="5" type="ORF">IMCC3135_17085</name>
</gene>
<keyword evidence="6" id="KW-1185">Reference proteome</keyword>
<dbReference type="InterPro" id="IPR011010">
    <property type="entry name" value="DNA_brk_join_enz"/>
</dbReference>
<proteinExistence type="predicted"/>
<evidence type="ECO:0000256" key="2">
    <source>
        <dbReference type="ARBA" id="ARBA00023172"/>
    </source>
</evidence>
<accession>A0A2Z2NSC6</accession>
<dbReference type="KEGG" id="gai:IMCC3135_07675"/>
<dbReference type="GO" id="GO:0015074">
    <property type="term" value="P:DNA integration"/>
    <property type="evidence" value="ECO:0007669"/>
    <property type="project" value="UniProtKB-KW"/>
</dbReference>
<dbReference type="EMBL" id="CP018632">
    <property type="protein sequence ID" value="ASJ71640.1"/>
    <property type="molecule type" value="Genomic_DNA"/>
</dbReference>
<dbReference type="KEGG" id="gai:IMCC3135_17085"/>
<dbReference type="Pfam" id="PF00589">
    <property type="entry name" value="Phage_integrase"/>
    <property type="match status" value="1"/>
</dbReference>
<dbReference type="EMBL" id="CP018632">
    <property type="protein sequence ID" value="ASJ73499.1"/>
    <property type="molecule type" value="Genomic_DNA"/>
</dbReference>
<dbReference type="Proteomes" id="UP000250079">
    <property type="component" value="Chromosome"/>
</dbReference>
<evidence type="ECO:0000313" key="5">
    <source>
        <dbReference type="EMBL" id="ASJ73499.1"/>
    </source>
</evidence>
<dbReference type="PROSITE" id="PS51898">
    <property type="entry name" value="TYR_RECOMBINASE"/>
    <property type="match status" value="1"/>
</dbReference>
<dbReference type="GO" id="GO:0006310">
    <property type="term" value="P:DNA recombination"/>
    <property type="evidence" value="ECO:0007669"/>
    <property type="project" value="UniProtKB-KW"/>
</dbReference>
<protein>
    <submittedName>
        <fullName evidence="4">Tyrosine recombinase XerD</fullName>
    </submittedName>
</protein>
<dbReference type="SUPFAM" id="SSF56349">
    <property type="entry name" value="DNA breaking-rejoining enzymes"/>
    <property type="match status" value="1"/>
</dbReference>
<dbReference type="InterPro" id="IPR013762">
    <property type="entry name" value="Integrase-like_cat_sf"/>
</dbReference>
<dbReference type="PANTHER" id="PTHR30349:SF90">
    <property type="entry name" value="TYROSINE RECOMBINASE XERD"/>
    <property type="match status" value="1"/>
</dbReference>
<dbReference type="Gene3D" id="1.10.443.10">
    <property type="entry name" value="Intergrase catalytic core"/>
    <property type="match status" value="1"/>
</dbReference>
<dbReference type="CDD" id="cd01188">
    <property type="entry name" value="INT_RitA_C_like"/>
    <property type="match status" value="1"/>
</dbReference>
<evidence type="ECO:0000256" key="1">
    <source>
        <dbReference type="ARBA" id="ARBA00022908"/>
    </source>
</evidence>
<evidence type="ECO:0000259" key="3">
    <source>
        <dbReference type="PROSITE" id="PS51898"/>
    </source>
</evidence>
<sequence length="412" mass="45513">MTTASAQRAYLLHEIEGPISQFRQSLILSLEKQGFSQRSIHCQLRVVARFSNWLQRQNVLASDITPEHQQTFFSCQPWQHSSRQGHVKSVGRLLDHLRNLEVIPVCQPQVKSYSPVDIAVMQYAQYLRHKVGITELSITKYCPFVKDFLLKNTDGVSPFCCDIGAADVMCYFTKLASVVSISQAKSAATAIRSYLKYLNYMGHIKSDLVGAVPTVPNWSLSEIPRSISADHARQVLDNCPRHTAIGLRDYAILLMLARLGLRSSEVVSLTLDSIDWGNSSLSFVGKGSQPAELPMTSDVGEALADYLKHARPHCDSRALFLRGLAPMQGLGSPTTVGTIVCAAIRRAGIQTTSYGSHQFRHALASSMMNGGATLDEIGSVLRHRKAKTTRLYAKVDINSLRMLCLPLPGEDQ</sequence>
<dbReference type="InterPro" id="IPR002104">
    <property type="entry name" value="Integrase_catalytic"/>
</dbReference>
<name>A0A2Z2NSC6_9GAMM</name>
<dbReference type="PANTHER" id="PTHR30349">
    <property type="entry name" value="PHAGE INTEGRASE-RELATED"/>
    <property type="match status" value="1"/>
</dbReference>